<keyword evidence="7" id="KW-0732">Signal</keyword>
<dbReference type="PROSITE" id="PS50035">
    <property type="entry name" value="PLD"/>
    <property type="match status" value="1"/>
</dbReference>
<dbReference type="GO" id="GO:0006793">
    <property type="term" value="P:phosphorus metabolic process"/>
    <property type="evidence" value="ECO:0007669"/>
    <property type="project" value="UniProtKB-ARBA"/>
</dbReference>
<dbReference type="PANTHER" id="PTHR43856">
    <property type="entry name" value="CARDIOLIPIN HYDROLASE"/>
    <property type="match status" value="1"/>
</dbReference>
<keyword evidence="6" id="KW-0443">Lipid metabolism</keyword>
<accession>A0A402WM36</accession>
<proteinExistence type="inferred from homology"/>
<organism evidence="9">
    <name type="scientific">Salmonella enterica</name>
    <name type="common">Salmonella choleraesuis</name>
    <dbReference type="NCBI Taxonomy" id="28901"/>
    <lineage>
        <taxon>Bacteria</taxon>
        <taxon>Pseudomonadati</taxon>
        <taxon>Pseudomonadota</taxon>
        <taxon>Gammaproteobacteria</taxon>
        <taxon>Enterobacterales</taxon>
        <taxon>Enterobacteriaceae</taxon>
        <taxon>Salmonella</taxon>
    </lineage>
</organism>
<dbReference type="EMBL" id="RSUV01000026">
    <property type="protein sequence ID" value="MIV46637.1"/>
    <property type="molecule type" value="Genomic_DNA"/>
</dbReference>
<evidence type="ECO:0000259" key="8">
    <source>
        <dbReference type="PROSITE" id="PS50035"/>
    </source>
</evidence>
<evidence type="ECO:0000313" key="9">
    <source>
        <dbReference type="EMBL" id="MIV46637.1"/>
    </source>
</evidence>
<protein>
    <recommendedName>
        <fullName evidence="3">phospholipase D</fullName>
        <ecNumber evidence="3">3.1.4.4</ecNumber>
    </recommendedName>
</protein>
<dbReference type="InterPro" id="IPR051406">
    <property type="entry name" value="PLD_domain"/>
</dbReference>
<dbReference type="PANTHER" id="PTHR43856:SF1">
    <property type="entry name" value="MITOCHONDRIAL CARDIOLIPIN HYDROLASE"/>
    <property type="match status" value="1"/>
</dbReference>
<dbReference type="SMART" id="SM00155">
    <property type="entry name" value="PLDc"/>
    <property type="match status" value="1"/>
</dbReference>
<feature type="chain" id="PRO_5019397077" description="phospholipase D" evidence="7">
    <location>
        <begin position="29"/>
        <end position="181"/>
    </location>
</feature>
<evidence type="ECO:0000256" key="2">
    <source>
        <dbReference type="ARBA" id="ARBA00008664"/>
    </source>
</evidence>
<dbReference type="Gene3D" id="3.30.870.10">
    <property type="entry name" value="Endonuclease Chain A"/>
    <property type="match status" value="1"/>
</dbReference>
<dbReference type="EC" id="3.1.4.4" evidence="3"/>
<evidence type="ECO:0000256" key="3">
    <source>
        <dbReference type="ARBA" id="ARBA00012027"/>
    </source>
</evidence>
<comment type="similarity">
    <text evidence="2">Belongs to the phospholipase D family.</text>
</comment>
<comment type="catalytic activity">
    <reaction evidence="1">
        <text>a 1,2-diacyl-sn-glycero-3-phosphocholine + H2O = a 1,2-diacyl-sn-glycero-3-phosphate + choline + H(+)</text>
        <dbReference type="Rhea" id="RHEA:14445"/>
        <dbReference type="ChEBI" id="CHEBI:15354"/>
        <dbReference type="ChEBI" id="CHEBI:15377"/>
        <dbReference type="ChEBI" id="CHEBI:15378"/>
        <dbReference type="ChEBI" id="CHEBI:57643"/>
        <dbReference type="ChEBI" id="CHEBI:58608"/>
        <dbReference type="EC" id="3.1.4.4"/>
    </reaction>
</comment>
<name>A0A402WM36_SALER</name>
<dbReference type="GO" id="GO:0016891">
    <property type="term" value="F:RNA endonuclease activity producing 5'-phosphomonoesters, hydrolytic mechanism"/>
    <property type="evidence" value="ECO:0007669"/>
    <property type="project" value="TreeGrafter"/>
</dbReference>
<dbReference type="Pfam" id="PF13091">
    <property type="entry name" value="PLDc_2"/>
    <property type="match status" value="1"/>
</dbReference>
<dbReference type="GO" id="GO:0016042">
    <property type="term" value="P:lipid catabolic process"/>
    <property type="evidence" value="ECO:0007669"/>
    <property type="project" value="UniProtKB-KW"/>
</dbReference>
<evidence type="ECO:0000256" key="6">
    <source>
        <dbReference type="ARBA" id="ARBA00023098"/>
    </source>
</evidence>
<feature type="domain" description="PLD phosphodiesterase" evidence="8">
    <location>
        <begin position="115"/>
        <end position="142"/>
    </location>
</feature>
<sequence length="181" mass="20136">MHKIHMRRWLLPGLLSLAMCAPVPITYAATIEAGFSPEGTAQQLVLKTIETAQQEIRLMGYSFTSPEVVRALISAKRRGVDVKVVLDEKGNRGKASVAAMNLLVNAGIPVRTVSKFKILHDKVIVADGRHTEVGSFNYSRAADKSNSENALVVWDDPVVAQKYMNHWTSRWAQGTDWKQTY</sequence>
<comment type="caution">
    <text evidence="9">The sequence shown here is derived from an EMBL/GenBank/DDBJ whole genome shotgun (WGS) entry which is preliminary data.</text>
</comment>
<dbReference type="GO" id="GO:0004630">
    <property type="term" value="F:phospholipase D activity"/>
    <property type="evidence" value="ECO:0007669"/>
    <property type="project" value="UniProtKB-EC"/>
</dbReference>
<dbReference type="Proteomes" id="UP000839530">
    <property type="component" value="Unassembled WGS sequence"/>
</dbReference>
<keyword evidence="4" id="KW-0378">Hydrolase</keyword>
<dbReference type="InterPro" id="IPR025202">
    <property type="entry name" value="PLD-like_dom"/>
</dbReference>
<dbReference type="InterPro" id="IPR001736">
    <property type="entry name" value="PLipase_D/transphosphatidylase"/>
</dbReference>
<evidence type="ECO:0000256" key="5">
    <source>
        <dbReference type="ARBA" id="ARBA00022963"/>
    </source>
</evidence>
<evidence type="ECO:0000256" key="7">
    <source>
        <dbReference type="SAM" id="SignalP"/>
    </source>
</evidence>
<feature type="signal peptide" evidence="7">
    <location>
        <begin position="1"/>
        <end position="28"/>
    </location>
</feature>
<evidence type="ECO:0000256" key="1">
    <source>
        <dbReference type="ARBA" id="ARBA00000798"/>
    </source>
</evidence>
<dbReference type="AlphaFoldDB" id="A0A402WM36"/>
<dbReference type="CDD" id="cd09170">
    <property type="entry name" value="PLDc_Nuc"/>
    <property type="match status" value="1"/>
</dbReference>
<dbReference type="SUPFAM" id="SSF56024">
    <property type="entry name" value="Phospholipase D/nuclease"/>
    <property type="match status" value="1"/>
</dbReference>
<keyword evidence="5" id="KW-0442">Lipid degradation</keyword>
<evidence type="ECO:0000256" key="4">
    <source>
        <dbReference type="ARBA" id="ARBA00022801"/>
    </source>
</evidence>
<reference evidence="9" key="1">
    <citation type="submission" date="2018-07" db="EMBL/GenBank/DDBJ databases">
        <authorList>
            <consortium name="GenomeTrakr network: Whole genome sequencing for foodborne pathogen traceback"/>
        </authorList>
    </citation>
    <scope>NUCLEOTIDE SEQUENCE [LARGE SCALE GENOMIC DNA]</scope>
    <source>
        <strain evidence="9">CFSAN048114</strain>
    </source>
</reference>
<gene>
    <name evidence="9" type="ORF">A7E06_24885</name>
</gene>